<comment type="caution">
    <text evidence="10">The sequence shown here is derived from an EMBL/GenBank/DDBJ whole genome shotgun (WGS) entry which is preliminary data.</text>
</comment>
<evidence type="ECO:0000256" key="3">
    <source>
        <dbReference type="ARBA" id="ARBA00022475"/>
    </source>
</evidence>
<feature type="transmembrane region" description="Helical" evidence="8">
    <location>
        <begin position="234"/>
        <end position="255"/>
    </location>
</feature>
<sequence length="386" mass="40310">MRRPLPVALATTALLLLLCSPFLGVRLGYPDDRTLPPQAPSRVVGDVLRTQFDADFAASATVVLPDFRGARADVGEYARRLSSVPGVVAVLSGDAVCRNGLRVAAGLPHMTNEGGAYLTVATKVDPYSAAGRSQLEALRAVPAPAPALITGAAALNHDSVAEITGRLPLAGALIALTTLVLLFLFTGSVVVAVKALVLNVLSLAATFGAMVWVFQEGNLSGLLGFTPTGTLNLALPILMFSLAFGASMDYEIFLLSRIREEWLAGPPTAAGNARAVALGIARTGRIFTAAALLMSIVFLAVATSEVSMMKLFGLGCALAVVSDATVIRGLLVPALMRLAGTWNWWAPGPLARLHRRFGFHEPRPSAPVAPRPQGPVPRAGADVSHC</sequence>
<feature type="domain" description="Membrane transport protein MMPL" evidence="9">
    <location>
        <begin position="113"/>
        <end position="347"/>
    </location>
</feature>
<dbReference type="PANTHER" id="PTHR33406">
    <property type="entry name" value="MEMBRANE PROTEIN MJ1562-RELATED"/>
    <property type="match status" value="1"/>
</dbReference>
<keyword evidence="5 8" id="KW-1133">Transmembrane helix</keyword>
<gene>
    <name evidence="10" type="ORF">ACFYTF_17740</name>
</gene>
<feature type="transmembrane region" description="Helical" evidence="8">
    <location>
        <begin position="284"/>
        <end position="302"/>
    </location>
</feature>
<feature type="compositionally biased region" description="Pro residues" evidence="7">
    <location>
        <begin position="364"/>
        <end position="375"/>
    </location>
</feature>
<evidence type="ECO:0000256" key="5">
    <source>
        <dbReference type="ARBA" id="ARBA00022989"/>
    </source>
</evidence>
<proteinExistence type="inferred from homology"/>
<dbReference type="InterPro" id="IPR050545">
    <property type="entry name" value="Mycobact_MmpL"/>
</dbReference>
<dbReference type="EMBL" id="JBIAMX010000010">
    <property type="protein sequence ID" value="MFF0544672.1"/>
    <property type="molecule type" value="Genomic_DNA"/>
</dbReference>
<keyword evidence="3" id="KW-1003">Cell membrane</keyword>
<accession>A0ABW6PQI2</accession>
<dbReference type="InterPro" id="IPR004869">
    <property type="entry name" value="MMPL_dom"/>
</dbReference>
<protein>
    <submittedName>
        <fullName evidence="10">MMPL family transporter</fullName>
    </submittedName>
</protein>
<dbReference type="RefSeq" id="WP_387701198.1">
    <property type="nucleotide sequence ID" value="NZ_JBIAMX010000010.1"/>
</dbReference>
<evidence type="ECO:0000256" key="7">
    <source>
        <dbReference type="SAM" id="MobiDB-lite"/>
    </source>
</evidence>
<reference evidence="10 11" key="1">
    <citation type="submission" date="2024-10" db="EMBL/GenBank/DDBJ databases">
        <title>The Natural Products Discovery Center: Release of the First 8490 Sequenced Strains for Exploring Actinobacteria Biosynthetic Diversity.</title>
        <authorList>
            <person name="Kalkreuter E."/>
            <person name="Kautsar S.A."/>
            <person name="Yang D."/>
            <person name="Bader C.D."/>
            <person name="Teijaro C.N."/>
            <person name="Fluegel L."/>
            <person name="Davis C.M."/>
            <person name="Simpson J.R."/>
            <person name="Lauterbach L."/>
            <person name="Steele A.D."/>
            <person name="Gui C."/>
            <person name="Meng S."/>
            <person name="Li G."/>
            <person name="Viehrig K."/>
            <person name="Ye F."/>
            <person name="Su P."/>
            <person name="Kiefer A.F."/>
            <person name="Nichols A."/>
            <person name="Cepeda A.J."/>
            <person name="Yan W."/>
            <person name="Fan B."/>
            <person name="Jiang Y."/>
            <person name="Adhikari A."/>
            <person name="Zheng C.-J."/>
            <person name="Schuster L."/>
            <person name="Cowan T.M."/>
            <person name="Smanski M.J."/>
            <person name="Chevrette M.G."/>
            <person name="De Carvalho L.P.S."/>
            <person name="Shen B."/>
        </authorList>
    </citation>
    <scope>NUCLEOTIDE SEQUENCE [LARGE SCALE GENOMIC DNA]</scope>
    <source>
        <strain evidence="10 11">NPDC004045</strain>
    </source>
</reference>
<evidence type="ECO:0000256" key="1">
    <source>
        <dbReference type="ARBA" id="ARBA00004651"/>
    </source>
</evidence>
<keyword evidence="6 8" id="KW-0472">Membrane</keyword>
<evidence type="ECO:0000313" key="11">
    <source>
        <dbReference type="Proteomes" id="UP001601444"/>
    </source>
</evidence>
<organism evidence="10 11">
    <name type="scientific">Nocardia thailandica</name>
    <dbReference type="NCBI Taxonomy" id="257275"/>
    <lineage>
        <taxon>Bacteria</taxon>
        <taxon>Bacillati</taxon>
        <taxon>Actinomycetota</taxon>
        <taxon>Actinomycetes</taxon>
        <taxon>Mycobacteriales</taxon>
        <taxon>Nocardiaceae</taxon>
        <taxon>Nocardia</taxon>
    </lineage>
</organism>
<evidence type="ECO:0000259" key="9">
    <source>
        <dbReference type="Pfam" id="PF03176"/>
    </source>
</evidence>
<keyword evidence="11" id="KW-1185">Reference proteome</keyword>
<feature type="transmembrane region" description="Helical" evidence="8">
    <location>
        <begin position="196"/>
        <end position="214"/>
    </location>
</feature>
<evidence type="ECO:0000256" key="2">
    <source>
        <dbReference type="ARBA" id="ARBA00010157"/>
    </source>
</evidence>
<comment type="subcellular location">
    <subcellularLocation>
        <location evidence="1">Cell membrane</location>
        <topology evidence="1">Multi-pass membrane protein</topology>
    </subcellularLocation>
</comment>
<dbReference type="Proteomes" id="UP001601444">
    <property type="component" value="Unassembled WGS sequence"/>
</dbReference>
<dbReference type="PANTHER" id="PTHR33406:SF11">
    <property type="entry name" value="MEMBRANE PROTEIN SCO6666-RELATED"/>
    <property type="match status" value="1"/>
</dbReference>
<dbReference type="Pfam" id="PF03176">
    <property type="entry name" value="MMPL"/>
    <property type="match status" value="1"/>
</dbReference>
<keyword evidence="4 8" id="KW-0812">Transmembrane</keyword>
<evidence type="ECO:0000313" key="10">
    <source>
        <dbReference type="EMBL" id="MFF0544672.1"/>
    </source>
</evidence>
<name>A0ABW6PQI2_9NOCA</name>
<dbReference type="Gene3D" id="1.20.1640.10">
    <property type="entry name" value="Multidrug efflux transporter AcrB transmembrane domain"/>
    <property type="match status" value="1"/>
</dbReference>
<evidence type="ECO:0000256" key="4">
    <source>
        <dbReference type="ARBA" id="ARBA00022692"/>
    </source>
</evidence>
<evidence type="ECO:0000256" key="8">
    <source>
        <dbReference type="SAM" id="Phobius"/>
    </source>
</evidence>
<feature type="transmembrane region" description="Helical" evidence="8">
    <location>
        <begin position="169"/>
        <end position="191"/>
    </location>
</feature>
<comment type="similarity">
    <text evidence="2">Belongs to the resistance-nodulation-cell division (RND) (TC 2.A.6) family. MmpL subfamily.</text>
</comment>
<dbReference type="SUPFAM" id="SSF82866">
    <property type="entry name" value="Multidrug efflux transporter AcrB transmembrane domain"/>
    <property type="match status" value="1"/>
</dbReference>
<evidence type="ECO:0000256" key="6">
    <source>
        <dbReference type="ARBA" id="ARBA00023136"/>
    </source>
</evidence>
<feature type="region of interest" description="Disordered" evidence="7">
    <location>
        <begin position="364"/>
        <end position="386"/>
    </location>
</feature>